<gene>
    <name evidence="3" type="ORF">SEMRO_174_G076620.1</name>
</gene>
<comment type="caution">
    <text evidence="3">The sequence shown here is derived from an EMBL/GenBank/DDBJ whole genome shotgun (WGS) entry which is preliminary data.</text>
</comment>
<keyword evidence="2" id="KW-0472">Membrane</keyword>
<evidence type="ECO:0000256" key="2">
    <source>
        <dbReference type="SAM" id="Phobius"/>
    </source>
</evidence>
<feature type="region of interest" description="Disordered" evidence="1">
    <location>
        <begin position="1"/>
        <end position="21"/>
    </location>
</feature>
<organism evidence="3 4">
    <name type="scientific">Seminavis robusta</name>
    <dbReference type="NCBI Taxonomy" id="568900"/>
    <lineage>
        <taxon>Eukaryota</taxon>
        <taxon>Sar</taxon>
        <taxon>Stramenopiles</taxon>
        <taxon>Ochrophyta</taxon>
        <taxon>Bacillariophyta</taxon>
        <taxon>Bacillariophyceae</taxon>
        <taxon>Bacillariophycidae</taxon>
        <taxon>Naviculales</taxon>
        <taxon>Naviculaceae</taxon>
        <taxon>Seminavis</taxon>
    </lineage>
</organism>
<protein>
    <recommendedName>
        <fullName evidence="5">Sulfotransferase domain-containing protein</fullName>
    </recommendedName>
</protein>
<proteinExistence type="predicted"/>
<evidence type="ECO:0000256" key="1">
    <source>
        <dbReference type="SAM" id="MobiDB-lite"/>
    </source>
</evidence>
<name>A0A9N8H6K3_9STRA</name>
<keyword evidence="2" id="KW-0812">Transmembrane</keyword>
<evidence type="ECO:0000313" key="3">
    <source>
        <dbReference type="EMBL" id="CAB9503708.1"/>
    </source>
</evidence>
<reference evidence="3" key="1">
    <citation type="submission" date="2020-06" db="EMBL/GenBank/DDBJ databases">
        <authorList>
            <consortium name="Plant Systems Biology data submission"/>
        </authorList>
    </citation>
    <scope>NUCLEOTIDE SEQUENCE</scope>
    <source>
        <strain evidence="3">D6</strain>
    </source>
</reference>
<keyword evidence="2" id="KW-1133">Transmembrane helix</keyword>
<dbReference type="EMBL" id="CAICTM010000173">
    <property type="protein sequence ID" value="CAB9503708.1"/>
    <property type="molecule type" value="Genomic_DNA"/>
</dbReference>
<feature type="transmembrane region" description="Helical" evidence="2">
    <location>
        <begin position="33"/>
        <end position="49"/>
    </location>
</feature>
<evidence type="ECO:0008006" key="5">
    <source>
        <dbReference type="Google" id="ProtNLM"/>
    </source>
</evidence>
<evidence type="ECO:0000313" key="4">
    <source>
        <dbReference type="Proteomes" id="UP001153069"/>
    </source>
</evidence>
<keyword evidence="4" id="KW-1185">Reference proteome</keyword>
<accession>A0A9N8H6K3</accession>
<dbReference type="OrthoDB" id="34984at2759"/>
<dbReference type="Proteomes" id="UP001153069">
    <property type="component" value="Unassembled WGS sequence"/>
</dbReference>
<sequence>MTTPTKAPRRRSESPLMIRRPPKSPLSLRGHRLVWMLSLSMFFCVFLAWDQISYQFLMMNAEGETVNKAFQVNPKVNHTGVIRQISLIGERNSGTKWMWAHLADCFNHSIPVEKKFSRYKHWFQPRDYWRYPHDTLVIAEFRNPYDWLMAMHEVPHHAPAHANVGWKTFLKKKWTTNRTGLDLELKGDELCQHHFKYKDIISCVHKPEPHVPVDNRHSLDKPFYEMRNDGSGKPYKNIMELRSDKIRNIMEIKDFPGVADLWMVQYEFLLSTGTQDLLDRITEWTGVEPRCKAYPPQFRRQRNISKDFVYYVTDHLNWTVEAEIGYEPMAIMEENDDDDYDRS</sequence>
<dbReference type="AlphaFoldDB" id="A0A9N8H6K3"/>